<evidence type="ECO:0000313" key="3">
    <source>
        <dbReference type="EMBL" id="SFK73667.1"/>
    </source>
</evidence>
<dbReference type="RefSeq" id="WP_143085676.1">
    <property type="nucleotide sequence ID" value="NZ_FOTC01000001.1"/>
</dbReference>
<keyword evidence="4" id="KW-1185">Reference proteome</keyword>
<dbReference type="PANTHER" id="PTHR34512">
    <property type="entry name" value="CELL SURFACE PROTEIN"/>
    <property type="match status" value="1"/>
</dbReference>
<dbReference type="SUPFAM" id="SSF50998">
    <property type="entry name" value="Quinoprotein alcohol dehydrogenase-like"/>
    <property type="match status" value="2"/>
</dbReference>
<dbReference type="PANTHER" id="PTHR34512:SF30">
    <property type="entry name" value="OUTER MEMBRANE PROTEIN ASSEMBLY FACTOR BAMB"/>
    <property type="match status" value="1"/>
</dbReference>
<feature type="region of interest" description="Disordered" evidence="1">
    <location>
        <begin position="41"/>
        <end position="68"/>
    </location>
</feature>
<dbReference type="InterPro" id="IPR011047">
    <property type="entry name" value="Quinoprotein_ADH-like_sf"/>
</dbReference>
<dbReference type="SMART" id="SM00564">
    <property type="entry name" value="PQQ"/>
    <property type="match status" value="5"/>
</dbReference>
<reference evidence="4" key="1">
    <citation type="submission" date="2016-10" db="EMBL/GenBank/DDBJ databases">
        <authorList>
            <person name="Varghese N."/>
            <person name="Submissions S."/>
        </authorList>
    </citation>
    <scope>NUCLEOTIDE SEQUENCE [LARGE SCALE GENOMIC DNA]</scope>
    <source>
        <strain evidence="4">CGMCC 1.7738</strain>
    </source>
</reference>
<dbReference type="AlphaFoldDB" id="A0A1I4BZR4"/>
<evidence type="ECO:0000313" key="4">
    <source>
        <dbReference type="Proteomes" id="UP000199607"/>
    </source>
</evidence>
<dbReference type="EMBL" id="FOTC01000001">
    <property type="protein sequence ID" value="SFK73667.1"/>
    <property type="molecule type" value="Genomic_DNA"/>
</dbReference>
<feature type="domain" description="Pyrrolo-quinoline quinone repeat" evidence="2">
    <location>
        <begin position="259"/>
        <end position="333"/>
    </location>
</feature>
<dbReference type="Gene3D" id="2.130.10.10">
    <property type="entry name" value="YVTN repeat-like/Quinoprotein amine dehydrogenase"/>
    <property type="match status" value="2"/>
</dbReference>
<sequence length="393" mass="41020">MNRRRFLAAAGKSTSVGIASFAGCLGGTDYDAAADAAGGDTDWPTFGHDGRNTNYNPQGTAPTDSPSERWRVESYRTTAQPVVADGTVYAPVAADVLAIDAKSGEVKWSADPENRGAIYWAPPTVHEGVVYLGDGNERLRALDAETGEILWERTFDDEAFEAIYGAPTVTLRGITVGTAGGNVYTVDPATGETVWETSVFGRIESTLAWDPPLLYAVTSGGDVYTFGSGGRGYWHVALPGISTATPAVVEGRCYVGCHDGRLYALDQGAIQWSTDVGGFARGGVAVADGRVFATDGVGLSVLDAESGDKRWSAMVGEDGYETPVVVDDTVYVGGKSLYGLKTGGGVGVSLARVGERRFSRSFGGGVSHVAGGGGLLVAGVSENQDDHYVVAFE</sequence>
<dbReference type="Pfam" id="PF13360">
    <property type="entry name" value="PQQ_2"/>
    <property type="match status" value="2"/>
</dbReference>
<feature type="domain" description="Pyrrolo-quinoline quinone repeat" evidence="2">
    <location>
        <begin position="67"/>
        <end position="199"/>
    </location>
</feature>
<dbReference type="InterPro" id="IPR002372">
    <property type="entry name" value="PQQ_rpt_dom"/>
</dbReference>
<protein>
    <submittedName>
        <fullName evidence="3">Outer membrane protein assembly factor BamB, contains PQQ-like beta-propeller repeat</fullName>
    </submittedName>
</protein>
<dbReference type="InterPro" id="IPR018391">
    <property type="entry name" value="PQQ_b-propeller_rpt"/>
</dbReference>
<accession>A0A1I4BZR4</accession>
<evidence type="ECO:0000259" key="2">
    <source>
        <dbReference type="Pfam" id="PF13360"/>
    </source>
</evidence>
<dbReference type="STRING" id="553466.SAMN04487950_0842"/>
<name>A0A1I4BZR4_9EURY</name>
<dbReference type="Proteomes" id="UP000199607">
    <property type="component" value="Unassembled WGS sequence"/>
</dbReference>
<gene>
    <name evidence="3" type="ORF">SAMN04487950_0842</name>
</gene>
<proteinExistence type="predicted"/>
<evidence type="ECO:0000256" key="1">
    <source>
        <dbReference type="SAM" id="MobiDB-lite"/>
    </source>
</evidence>
<dbReference type="PROSITE" id="PS51257">
    <property type="entry name" value="PROKAR_LIPOPROTEIN"/>
    <property type="match status" value="1"/>
</dbReference>
<feature type="compositionally biased region" description="Polar residues" evidence="1">
    <location>
        <begin position="52"/>
        <end position="65"/>
    </location>
</feature>
<dbReference type="InterPro" id="IPR015943">
    <property type="entry name" value="WD40/YVTN_repeat-like_dom_sf"/>
</dbReference>
<organism evidence="3 4">
    <name type="scientific">Halogranum rubrum</name>
    <dbReference type="NCBI Taxonomy" id="553466"/>
    <lineage>
        <taxon>Archaea</taxon>
        <taxon>Methanobacteriati</taxon>
        <taxon>Methanobacteriota</taxon>
        <taxon>Stenosarchaea group</taxon>
        <taxon>Halobacteria</taxon>
        <taxon>Halobacteriales</taxon>
        <taxon>Haloferacaceae</taxon>
    </lineage>
</organism>